<dbReference type="EMBL" id="CP036263">
    <property type="protein sequence ID" value="QDT01002.1"/>
    <property type="molecule type" value="Genomic_DNA"/>
</dbReference>
<sequence>MAGRSGLLSCVGSKKDERAGMQIQLNGRSKEVATGATVADLLVELELDSRTLAVERNLELAPRTEHAATQLAEGDRIEIVTLVGGG</sequence>
<reference evidence="1 2" key="1">
    <citation type="submission" date="2019-02" db="EMBL/GenBank/DDBJ databases">
        <title>Deep-cultivation of Planctomycetes and their phenomic and genomic characterization uncovers novel biology.</title>
        <authorList>
            <person name="Wiegand S."/>
            <person name="Jogler M."/>
            <person name="Boedeker C."/>
            <person name="Pinto D."/>
            <person name="Vollmers J."/>
            <person name="Rivas-Marin E."/>
            <person name="Kohn T."/>
            <person name="Peeters S.H."/>
            <person name="Heuer A."/>
            <person name="Rast P."/>
            <person name="Oberbeckmann S."/>
            <person name="Bunk B."/>
            <person name="Jeske O."/>
            <person name="Meyerdierks A."/>
            <person name="Storesund J.E."/>
            <person name="Kallscheuer N."/>
            <person name="Luecker S."/>
            <person name="Lage O.M."/>
            <person name="Pohl T."/>
            <person name="Merkel B.J."/>
            <person name="Hornburger P."/>
            <person name="Mueller R.-W."/>
            <person name="Bruemmer F."/>
            <person name="Labrenz M."/>
            <person name="Spormann A.M."/>
            <person name="Op den Camp H."/>
            <person name="Overmann J."/>
            <person name="Amann R."/>
            <person name="Jetten M.S.M."/>
            <person name="Mascher T."/>
            <person name="Medema M.H."/>
            <person name="Devos D.P."/>
            <person name="Kaster A.-K."/>
            <person name="Ovreas L."/>
            <person name="Rohde M."/>
            <person name="Galperin M.Y."/>
            <person name="Jogler C."/>
        </authorList>
    </citation>
    <scope>NUCLEOTIDE SEQUENCE [LARGE SCALE GENOMIC DNA]</scope>
    <source>
        <strain evidence="1 2">HG15A2</strain>
    </source>
</reference>
<dbReference type="KEGG" id="amob:HG15A2_43440"/>
<dbReference type="Proteomes" id="UP000319852">
    <property type="component" value="Chromosome"/>
</dbReference>
<dbReference type="SUPFAM" id="SSF54285">
    <property type="entry name" value="MoaD/ThiS"/>
    <property type="match status" value="1"/>
</dbReference>
<dbReference type="AlphaFoldDB" id="A0A517N1J3"/>
<proteinExistence type="predicted"/>
<dbReference type="NCBIfam" id="TIGR01683">
    <property type="entry name" value="thiS"/>
    <property type="match status" value="1"/>
</dbReference>
<dbReference type="PANTHER" id="PTHR34472:SF1">
    <property type="entry name" value="SULFUR CARRIER PROTEIN THIS"/>
    <property type="match status" value="1"/>
</dbReference>
<keyword evidence="2" id="KW-1185">Reference proteome</keyword>
<dbReference type="Pfam" id="PF02597">
    <property type="entry name" value="ThiS"/>
    <property type="match status" value="1"/>
</dbReference>
<evidence type="ECO:0000313" key="2">
    <source>
        <dbReference type="Proteomes" id="UP000319852"/>
    </source>
</evidence>
<protein>
    <submittedName>
        <fullName evidence="1">Sulfur carrier protein ThiS</fullName>
    </submittedName>
</protein>
<dbReference type="Gene3D" id="3.10.20.30">
    <property type="match status" value="1"/>
</dbReference>
<organism evidence="1 2">
    <name type="scientific">Adhaeretor mobilis</name>
    <dbReference type="NCBI Taxonomy" id="1930276"/>
    <lineage>
        <taxon>Bacteria</taxon>
        <taxon>Pseudomonadati</taxon>
        <taxon>Planctomycetota</taxon>
        <taxon>Planctomycetia</taxon>
        <taxon>Pirellulales</taxon>
        <taxon>Lacipirellulaceae</taxon>
        <taxon>Adhaeretor</taxon>
    </lineage>
</organism>
<dbReference type="InterPro" id="IPR010035">
    <property type="entry name" value="Thi_S"/>
</dbReference>
<evidence type="ECO:0000313" key="1">
    <source>
        <dbReference type="EMBL" id="QDT01002.1"/>
    </source>
</evidence>
<gene>
    <name evidence="1" type="primary">thiS</name>
    <name evidence="1" type="ORF">HG15A2_43440</name>
</gene>
<accession>A0A517N1J3</accession>
<dbReference type="InterPro" id="IPR016155">
    <property type="entry name" value="Mopterin_synth/thiamin_S_b"/>
</dbReference>
<dbReference type="InterPro" id="IPR003749">
    <property type="entry name" value="ThiS/MoaD-like"/>
</dbReference>
<dbReference type="InterPro" id="IPR012675">
    <property type="entry name" value="Beta-grasp_dom_sf"/>
</dbReference>
<name>A0A517N1J3_9BACT</name>
<dbReference type="PANTHER" id="PTHR34472">
    <property type="entry name" value="SULFUR CARRIER PROTEIN THIS"/>
    <property type="match status" value="1"/>
</dbReference>
<dbReference type="CDD" id="cd00565">
    <property type="entry name" value="Ubl_ThiS"/>
    <property type="match status" value="1"/>
</dbReference>